<accession>A0A836C9F2</accession>
<reference evidence="4" key="1">
    <citation type="submission" date="2021-02" db="EMBL/GenBank/DDBJ databases">
        <title>First Annotated Genome of the Yellow-green Alga Tribonema minus.</title>
        <authorList>
            <person name="Mahan K.M."/>
        </authorList>
    </citation>
    <scope>NUCLEOTIDE SEQUENCE</scope>
    <source>
        <strain evidence="4">UTEX B ZZ1240</strain>
    </source>
</reference>
<dbReference type="Gene3D" id="3.40.30.10">
    <property type="entry name" value="Glutaredoxin"/>
    <property type="match status" value="1"/>
</dbReference>
<dbReference type="PANTHER" id="PTHR43601:SF32">
    <property type="entry name" value="THIOREDOXIN-LIKE 2-2, CHLOROPLASTIC"/>
    <property type="match status" value="1"/>
</dbReference>
<dbReference type="PANTHER" id="PTHR43601">
    <property type="entry name" value="THIOREDOXIN, MITOCHONDRIAL"/>
    <property type="match status" value="1"/>
</dbReference>
<proteinExistence type="inferred from homology"/>
<feature type="compositionally biased region" description="Basic and acidic residues" evidence="2">
    <location>
        <begin position="130"/>
        <end position="139"/>
    </location>
</feature>
<sequence length="139" mass="15649">MEIFEAAVEASHGDRLVIIKAYVPWCRACKAFDLKYRRLGLELEQQDAPASFYEIDVFAVKDVKQLLDIKVAPSVIMFINGEKVESFSCGPKRFDLVAVKVQERLRELTGGGDGAEGEDAFHMTPPEPEPAEREEQPDY</sequence>
<dbReference type="AlphaFoldDB" id="A0A836C9F2"/>
<dbReference type="InterPro" id="IPR013766">
    <property type="entry name" value="Thioredoxin_domain"/>
</dbReference>
<comment type="caution">
    <text evidence="4">The sequence shown here is derived from an EMBL/GenBank/DDBJ whole genome shotgun (WGS) entry which is preliminary data.</text>
</comment>
<gene>
    <name evidence="4" type="ORF">JKP88DRAFT_216134</name>
</gene>
<evidence type="ECO:0000259" key="3">
    <source>
        <dbReference type="Pfam" id="PF00085"/>
    </source>
</evidence>
<feature type="domain" description="Thioredoxin" evidence="3">
    <location>
        <begin position="4"/>
        <end position="96"/>
    </location>
</feature>
<evidence type="ECO:0000256" key="1">
    <source>
        <dbReference type="ARBA" id="ARBA00008987"/>
    </source>
</evidence>
<dbReference type="InterPro" id="IPR036249">
    <property type="entry name" value="Thioredoxin-like_sf"/>
</dbReference>
<evidence type="ECO:0000313" key="4">
    <source>
        <dbReference type="EMBL" id="KAG5177504.1"/>
    </source>
</evidence>
<evidence type="ECO:0000313" key="5">
    <source>
        <dbReference type="Proteomes" id="UP000664859"/>
    </source>
</evidence>
<organism evidence="4 5">
    <name type="scientific">Tribonema minus</name>
    <dbReference type="NCBI Taxonomy" id="303371"/>
    <lineage>
        <taxon>Eukaryota</taxon>
        <taxon>Sar</taxon>
        <taxon>Stramenopiles</taxon>
        <taxon>Ochrophyta</taxon>
        <taxon>PX clade</taxon>
        <taxon>Xanthophyceae</taxon>
        <taxon>Tribonematales</taxon>
        <taxon>Tribonemataceae</taxon>
        <taxon>Tribonema</taxon>
    </lineage>
</organism>
<comment type="similarity">
    <text evidence="1">Belongs to the thioredoxin family.</text>
</comment>
<name>A0A836C9F2_9STRA</name>
<feature type="region of interest" description="Disordered" evidence="2">
    <location>
        <begin position="108"/>
        <end position="139"/>
    </location>
</feature>
<dbReference type="OrthoDB" id="38304at2759"/>
<keyword evidence="5" id="KW-1185">Reference proteome</keyword>
<dbReference type="SUPFAM" id="SSF52833">
    <property type="entry name" value="Thioredoxin-like"/>
    <property type="match status" value="1"/>
</dbReference>
<dbReference type="EMBL" id="JAFCMP010000525">
    <property type="protein sequence ID" value="KAG5177504.1"/>
    <property type="molecule type" value="Genomic_DNA"/>
</dbReference>
<protein>
    <recommendedName>
        <fullName evidence="3">Thioredoxin domain-containing protein</fullName>
    </recommendedName>
</protein>
<evidence type="ECO:0000256" key="2">
    <source>
        <dbReference type="SAM" id="MobiDB-lite"/>
    </source>
</evidence>
<dbReference type="GO" id="GO:0045454">
    <property type="term" value="P:cell redox homeostasis"/>
    <property type="evidence" value="ECO:0007669"/>
    <property type="project" value="TreeGrafter"/>
</dbReference>
<dbReference type="Proteomes" id="UP000664859">
    <property type="component" value="Unassembled WGS sequence"/>
</dbReference>
<dbReference type="CDD" id="cd02947">
    <property type="entry name" value="TRX_family"/>
    <property type="match status" value="1"/>
</dbReference>
<dbReference type="Pfam" id="PF00085">
    <property type="entry name" value="Thioredoxin"/>
    <property type="match status" value="1"/>
</dbReference>